<evidence type="ECO:0000313" key="2">
    <source>
        <dbReference type="Proteomes" id="UP000002247"/>
    </source>
</evidence>
<proteinExistence type="predicted"/>
<accession>D6Z9K3</accession>
<dbReference type="AlphaFoldDB" id="D6Z9K3"/>
<name>D6Z9K3_SEGRD</name>
<organism evidence="1 2">
    <name type="scientific">Segniliparus rotundus (strain ATCC BAA-972 / CDC 1076 / CIP 108378 / DSM 44985 / JCM 13578)</name>
    <dbReference type="NCBI Taxonomy" id="640132"/>
    <lineage>
        <taxon>Bacteria</taxon>
        <taxon>Bacillati</taxon>
        <taxon>Actinomycetota</taxon>
        <taxon>Actinomycetes</taxon>
        <taxon>Mycobacteriales</taxon>
        <taxon>Segniliparaceae</taxon>
        <taxon>Segniliparus</taxon>
    </lineage>
</organism>
<reference evidence="1 2" key="1">
    <citation type="journal article" date="2010" name="Stand. Genomic Sci.">
        <title>Complete genome sequence of Segniliparus rotundus type strain (CDC 1076).</title>
        <authorList>
            <person name="Sikorski J."/>
            <person name="Lapidus A."/>
            <person name="Copeland A."/>
            <person name="Misra M."/>
            <person name="Glavina Del Rio T."/>
            <person name="Nolan M."/>
            <person name="Lucas S."/>
            <person name="Chen F."/>
            <person name="Tice H."/>
            <person name="Cheng J.F."/>
            <person name="Jando M."/>
            <person name="Schneider S."/>
            <person name="Bruce D."/>
            <person name="Goodwin L."/>
            <person name="Pitluck S."/>
            <person name="Liolios K."/>
            <person name="Mikhailova N."/>
            <person name="Pati A."/>
            <person name="Ivanova N."/>
            <person name="Mavromatis K."/>
            <person name="Chen A."/>
            <person name="Palaniappan K."/>
            <person name="Chertkov O."/>
            <person name="Land M."/>
            <person name="Hauser L."/>
            <person name="Chang Y.J."/>
            <person name="Jeffries C.D."/>
            <person name="Brettin T."/>
            <person name="Detter J.C."/>
            <person name="Han C."/>
            <person name="Rohde M."/>
            <person name="Goker M."/>
            <person name="Bristow J."/>
            <person name="Eisen J.A."/>
            <person name="Markowitz V."/>
            <person name="Hugenholtz P."/>
            <person name="Kyrpides N.C."/>
            <person name="Klenk H.P."/>
        </authorList>
    </citation>
    <scope>NUCLEOTIDE SEQUENCE [LARGE SCALE GENOMIC DNA]</scope>
    <source>
        <strain evidence="2">ATCC BAA-972 / CDC 1076 / CIP 108378 / DSM 44985 / JCM 13578</strain>
    </source>
</reference>
<dbReference type="HOGENOM" id="CLU_2048121_0_0_11"/>
<evidence type="ECO:0000313" key="1">
    <source>
        <dbReference type="EMBL" id="ADG96530.1"/>
    </source>
</evidence>
<gene>
    <name evidence="1" type="ordered locus">Srot_0037</name>
</gene>
<dbReference type="Proteomes" id="UP000002247">
    <property type="component" value="Chromosome"/>
</dbReference>
<dbReference type="STRING" id="640132.Srot_0037"/>
<sequence>MCPAHERQLHRRGEGGLTPLGVPLWKGCVVPGCERRRFGKNMCGLHLNRSRKGLPLDPWTRHDEKVYQSALRGVAGVFERRVAVEIEAGECRAEAERKFRVEFQLLASFLDDFAGEGALR</sequence>
<protein>
    <submittedName>
        <fullName evidence="1">Uncharacterized protein</fullName>
    </submittedName>
</protein>
<dbReference type="EMBL" id="CP001958">
    <property type="protein sequence ID" value="ADG96530.1"/>
    <property type="molecule type" value="Genomic_DNA"/>
</dbReference>
<keyword evidence="2" id="KW-1185">Reference proteome</keyword>
<dbReference type="KEGG" id="srt:Srot_0037"/>